<keyword evidence="4" id="KW-1185">Reference proteome</keyword>
<feature type="compositionally biased region" description="Polar residues" evidence="2">
    <location>
        <begin position="261"/>
        <end position="271"/>
    </location>
</feature>
<dbReference type="GO" id="GO:0006397">
    <property type="term" value="P:mRNA processing"/>
    <property type="evidence" value="ECO:0007669"/>
    <property type="project" value="UniProtKB-KW"/>
</dbReference>
<organism evidence="3 4">
    <name type="scientific">Asterophora parasitica</name>
    <dbReference type="NCBI Taxonomy" id="117018"/>
    <lineage>
        <taxon>Eukaryota</taxon>
        <taxon>Fungi</taxon>
        <taxon>Dikarya</taxon>
        <taxon>Basidiomycota</taxon>
        <taxon>Agaricomycotina</taxon>
        <taxon>Agaricomycetes</taxon>
        <taxon>Agaricomycetidae</taxon>
        <taxon>Agaricales</taxon>
        <taxon>Tricholomatineae</taxon>
        <taxon>Lyophyllaceae</taxon>
        <taxon>Asterophora</taxon>
    </lineage>
</organism>
<accession>A0A9P7FZ61</accession>
<dbReference type="InterPro" id="IPR036875">
    <property type="entry name" value="Znf_CCHC_sf"/>
</dbReference>
<dbReference type="Proteomes" id="UP000775547">
    <property type="component" value="Unassembled WGS sequence"/>
</dbReference>
<dbReference type="SUPFAM" id="SSF57756">
    <property type="entry name" value="Retrovirus zinc finger-like domains"/>
    <property type="match status" value="1"/>
</dbReference>
<dbReference type="OrthoDB" id="3118566at2759"/>
<comment type="caution">
    <text evidence="3">The sequence shown here is derived from an EMBL/GenBank/DDBJ whole genome shotgun (WGS) entry which is preliminary data.</text>
</comment>
<feature type="region of interest" description="Disordered" evidence="2">
    <location>
        <begin position="78"/>
        <end position="101"/>
    </location>
</feature>
<protein>
    <recommendedName>
        <fullName evidence="5">CCHC-type domain-containing protein</fullName>
    </recommendedName>
</protein>
<feature type="region of interest" description="Disordered" evidence="2">
    <location>
        <begin position="1"/>
        <end position="53"/>
    </location>
</feature>
<evidence type="ECO:0008006" key="5">
    <source>
        <dbReference type="Google" id="ProtNLM"/>
    </source>
</evidence>
<proteinExistence type="predicted"/>
<sequence>MSNNPFSPFYIPRSYSSPQSSQHTPSPPTSHYSSARSSPHSQRLSPLSGMHVCMMGDNNEEEYYEEEEYEEEWNSPFVAPTTPSRPRLPHSPTTFGLPTPSARVRMADHDTERERFRGAAQKCMDDEDENPETDPWPSTKELFDELSACFQVVLERDYARQKIENLKQGSMKIDDFMVEFEALVTKSGITDLQAIDLLEQNVNPEIIQALFWQGKRKTKMEEAMQEIFQIGHAMEMYNFMKGNPRLSGSSGWTSWTGAGGHQQSAGRSNQKPLAATPQYAPMDVDATRTKSKVQCFKCRGFGHYACNCKRKIDVRSMDHEELRKLFFEEFEQQKESKE</sequence>
<dbReference type="EMBL" id="JABCKV010001921">
    <property type="protein sequence ID" value="KAG5639844.1"/>
    <property type="molecule type" value="Genomic_DNA"/>
</dbReference>
<evidence type="ECO:0000313" key="3">
    <source>
        <dbReference type="EMBL" id="KAG5639844.1"/>
    </source>
</evidence>
<dbReference type="GO" id="GO:0003676">
    <property type="term" value="F:nucleic acid binding"/>
    <property type="evidence" value="ECO:0007669"/>
    <property type="project" value="InterPro"/>
</dbReference>
<evidence type="ECO:0000313" key="4">
    <source>
        <dbReference type="Proteomes" id="UP000775547"/>
    </source>
</evidence>
<reference evidence="3" key="1">
    <citation type="submission" date="2020-07" db="EMBL/GenBank/DDBJ databases">
        <authorList>
            <person name="Nieuwenhuis M."/>
            <person name="Van De Peppel L.J.J."/>
        </authorList>
    </citation>
    <scope>NUCLEOTIDE SEQUENCE</scope>
    <source>
        <strain evidence="3">AP01</strain>
        <tissue evidence="3">Mycelium</tissue>
    </source>
</reference>
<feature type="region of interest" description="Disordered" evidence="2">
    <location>
        <begin position="250"/>
        <end position="282"/>
    </location>
</feature>
<evidence type="ECO:0000256" key="1">
    <source>
        <dbReference type="ARBA" id="ARBA00022664"/>
    </source>
</evidence>
<keyword evidence="1" id="KW-0507">mRNA processing</keyword>
<name>A0A9P7FZ61_9AGAR</name>
<dbReference type="GO" id="GO:0008270">
    <property type="term" value="F:zinc ion binding"/>
    <property type="evidence" value="ECO:0007669"/>
    <property type="project" value="InterPro"/>
</dbReference>
<evidence type="ECO:0000256" key="2">
    <source>
        <dbReference type="SAM" id="MobiDB-lite"/>
    </source>
</evidence>
<gene>
    <name evidence="3" type="ORF">DXG03_002966</name>
</gene>
<dbReference type="AlphaFoldDB" id="A0A9P7FZ61"/>
<reference evidence="3" key="2">
    <citation type="submission" date="2021-10" db="EMBL/GenBank/DDBJ databases">
        <title>Phylogenomics reveals ancestral predisposition of the termite-cultivated fungus Termitomyces towards a domesticated lifestyle.</title>
        <authorList>
            <person name="Auxier B."/>
            <person name="Grum-Grzhimaylo A."/>
            <person name="Cardenas M.E."/>
            <person name="Lodge J.D."/>
            <person name="Laessoe T."/>
            <person name="Pedersen O."/>
            <person name="Smith M.E."/>
            <person name="Kuyper T.W."/>
            <person name="Franco-Molano E.A."/>
            <person name="Baroni T.J."/>
            <person name="Aanen D.K."/>
        </authorList>
    </citation>
    <scope>NUCLEOTIDE SEQUENCE</scope>
    <source>
        <strain evidence="3">AP01</strain>
        <tissue evidence="3">Mycelium</tissue>
    </source>
</reference>
<feature type="compositionally biased region" description="Low complexity" evidence="2">
    <location>
        <begin position="14"/>
        <end position="45"/>
    </location>
</feature>